<dbReference type="Pfam" id="PF00004">
    <property type="entry name" value="AAA"/>
    <property type="match status" value="1"/>
</dbReference>
<proteinExistence type="predicted"/>
<reference evidence="2 3" key="1">
    <citation type="submission" date="2019-02" db="EMBL/GenBank/DDBJ databases">
        <title>Hansschlegelia quercus sp. nov., a novel methylotrophic bacterium from buds of oak (Quercus robur L.).</title>
        <authorList>
            <person name="Agafonova N.V."/>
            <person name="Kaparullina E.N."/>
            <person name="Grouzdev D.S."/>
            <person name="Doronina N.V."/>
        </authorList>
    </citation>
    <scope>NUCLEOTIDE SEQUENCE [LARGE SCALE GENOMIC DNA]</scope>
    <source>
        <strain evidence="2 3">Dub</strain>
    </source>
</reference>
<dbReference type="SMART" id="SM00382">
    <property type="entry name" value="AAA"/>
    <property type="match status" value="1"/>
</dbReference>
<keyword evidence="3" id="KW-1185">Reference proteome</keyword>
<dbReference type="PANTHER" id="PTHR23077:SF198">
    <property type="entry name" value="ATP-DEPENDENT ZINC METALLOPROTEASE FTSH"/>
    <property type="match status" value="1"/>
</dbReference>
<dbReference type="InterPro" id="IPR003959">
    <property type="entry name" value="ATPase_AAA_core"/>
</dbReference>
<gene>
    <name evidence="2" type="ORF">EYR15_07085</name>
</gene>
<comment type="caution">
    <text evidence="2">The sequence shown here is derived from an EMBL/GenBank/DDBJ whole genome shotgun (WGS) entry which is preliminary data.</text>
</comment>
<dbReference type="InterPro" id="IPR027417">
    <property type="entry name" value="P-loop_NTPase"/>
</dbReference>
<dbReference type="Gene3D" id="3.40.50.300">
    <property type="entry name" value="P-loop containing nucleotide triphosphate hydrolases"/>
    <property type="match status" value="1"/>
</dbReference>
<dbReference type="PANTHER" id="PTHR23077">
    <property type="entry name" value="AAA-FAMILY ATPASE"/>
    <property type="match status" value="1"/>
</dbReference>
<dbReference type="Proteomes" id="UP000291613">
    <property type="component" value="Unassembled WGS sequence"/>
</dbReference>
<dbReference type="AlphaFoldDB" id="A0A4Q9GLJ7"/>
<accession>A0A4Q9GLJ7</accession>
<keyword evidence="2" id="KW-0067">ATP-binding</keyword>
<evidence type="ECO:0000313" key="2">
    <source>
        <dbReference type="EMBL" id="TBN53574.1"/>
    </source>
</evidence>
<dbReference type="GO" id="GO:0016887">
    <property type="term" value="F:ATP hydrolysis activity"/>
    <property type="evidence" value="ECO:0007669"/>
    <property type="project" value="InterPro"/>
</dbReference>
<evidence type="ECO:0000313" key="3">
    <source>
        <dbReference type="Proteomes" id="UP000291613"/>
    </source>
</evidence>
<keyword evidence="2" id="KW-0547">Nucleotide-binding</keyword>
<dbReference type="GO" id="GO:0005524">
    <property type="term" value="F:ATP binding"/>
    <property type="evidence" value="ECO:0007669"/>
    <property type="project" value="UniProtKB-KW"/>
</dbReference>
<sequence>MATAEQVIALVRSYTRQDEGRFLQVAAQVAEEAEARGQNRVAAEIRGLLDDAAAQSGVIRKSADPIPLARPRGELAGIMSVAMPDRRLGQMVLSDDLSKRLDRIVKEQRERTRLRERGLEPRRKFLMTGPPGTGKTLSAGAIAAELGLPLFTVLLDGLITKYMGETAAKLRLVFDAMTERRGVYFFDEVDALAGSRGADNEVGEARRILISFLQFLDEDKSASLIFAATNHPEILDRAFFRRFDASILFGLPAAELVQPLVEETLVGFKLENLDWYAIRGAAHGLSQADIVRASDDAARVAVLEHDGHLTTAQLIESLRENATQAR</sequence>
<evidence type="ECO:0000259" key="1">
    <source>
        <dbReference type="SMART" id="SM00382"/>
    </source>
</evidence>
<dbReference type="InterPro" id="IPR003593">
    <property type="entry name" value="AAA+_ATPase"/>
</dbReference>
<feature type="domain" description="AAA+ ATPase" evidence="1">
    <location>
        <begin position="121"/>
        <end position="253"/>
    </location>
</feature>
<name>A0A4Q9GLJ7_9HYPH</name>
<dbReference type="EMBL" id="SIUB01000003">
    <property type="protein sequence ID" value="TBN53574.1"/>
    <property type="molecule type" value="Genomic_DNA"/>
</dbReference>
<dbReference type="InterPro" id="IPR050168">
    <property type="entry name" value="AAA_ATPase_domain"/>
</dbReference>
<dbReference type="OrthoDB" id="7438987at2"/>
<organism evidence="2 3">
    <name type="scientific">Hansschlegelia quercus</name>
    <dbReference type="NCBI Taxonomy" id="2528245"/>
    <lineage>
        <taxon>Bacteria</taxon>
        <taxon>Pseudomonadati</taxon>
        <taxon>Pseudomonadota</taxon>
        <taxon>Alphaproteobacteria</taxon>
        <taxon>Hyphomicrobiales</taxon>
        <taxon>Methylopilaceae</taxon>
        <taxon>Hansschlegelia</taxon>
    </lineage>
</organism>
<dbReference type="CDD" id="cd19481">
    <property type="entry name" value="RecA-like_protease"/>
    <property type="match status" value="1"/>
</dbReference>
<dbReference type="SUPFAM" id="SSF52540">
    <property type="entry name" value="P-loop containing nucleoside triphosphate hydrolases"/>
    <property type="match status" value="1"/>
</dbReference>
<dbReference type="RefSeq" id="WP_131002520.1">
    <property type="nucleotide sequence ID" value="NZ_JBHSZR010000003.1"/>
</dbReference>
<protein>
    <submittedName>
        <fullName evidence="2">ATP-binding protein</fullName>
    </submittedName>
</protein>